<dbReference type="Proteomes" id="UP000054359">
    <property type="component" value="Unassembled WGS sequence"/>
</dbReference>
<evidence type="ECO:0000313" key="3">
    <source>
        <dbReference type="Proteomes" id="UP000054359"/>
    </source>
</evidence>
<dbReference type="OrthoDB" id="6421134at2759"/>
<protein>
    <submittedName>
        <fullName evidence="2">Uncharacterized protein</fullName>
    </submittedName>
</protein>
<gene>
    <name evidence="2" type="ORF">X975_03713</name>
</gene>
<organism evidence="2 3">
    <name type="scientific">Stegodyphus mimosarum</name>
    <name type="common">African social velvet spider</name>
    <dbReference type="NCBI Taxonomy" id="407821"/>
    <lineage>
        <taxon>Eukaryota</taxon>
        <taxon>Metazoa</taxon>
        <taxon>Ecdysozoa</taxon>
        <taxon>Arthropoda</taxon>
        <taxon>Chelicerata</taxon>
        <taxon>Arachnida</taxon>
        <taxon>Araneae</taxon>
        <taxon>Araneomorphae</taxon>
        <taxon>Entelegynae</taxon>
        <taxon>Eresoidea</taxon>
        <taxon>Eresidae</taxon>
        <taxon>Stegodyphus</taxon>
    </lineage>
</organism>
<reference evidence="2 3" key="1">
    <citation type="submission" date="2013-11" db="EMBL/GenBank/DDBJ databases">
        <title>Genome sequencing of Stegodyphus mimosarum.</title>
        <authorList>
            <person name="Bechsgaard J."/>
        </authorList>
    </citation>
    <scope>NUCLEOTIDE SEQUENCE [LARGE SCALE GENOMIC DNA]</scope>
</reference>
<proteinExistence type="predicted"/>
<evidence type="ECO:0000256" key="1">
    <source>
        <dbReference type="SAM" id="MobiDB-lite"/>
    </source>
</evidence>
<sequence>MSSTQQKEHRKSAPKSPIPRSRSDFSYVGLTPKEKRWSTDLSLLLPTFSRDSTGYSRLTETPVTLQPKPQSQDVTKLSKSPTLDSSTLQVCKTGTKHMTRSSPIEANVSKSNTAECLSINRKKRYPLTNYTILDPHRHVKCDQSIRRSPTMDPKTLQQQSHLGTLNSIIISRSSTLDPNILSRSPKETNRG</sequence>
<accession>A0A087U1G1</accession>
<feature type="region of interest" description="Disordered" evidence="1">
    <location>
        <begin position="59"/>
        <end position="81"/>
    </location>
</feature>
<feature type="non-terminal residue" evidence="2">
    <location>
        <position position="191"/>
    </location>
</feature>
<evidence type="ECO:0000313" key="2">
    <source>
        <dbReference type="EMBL" id="KFM71200.1"/>
    </source>
</evidence>
<feature type="region of interest" description="Disordered" evidence="1">
    <location>
        <begin position="1"/>
        <end position="29"/>
    </location>
</feature>
<dbReference type="AlphaFoldDB" id="A0A087U1G1"/>
<dbReference type="EMBL" id="KK117700">
    <property type="protein sequence ID" value="KFM71200.1"/>
    <property type="molecule type" value="Genomic_DNA"/>
</dbReference>
<keyword evidence="3" id="KW-1185">Reference proteome</keyword>
<name>A0A087U1G1_STEMI</name>